<dbReference type="Pfam" id="PF03962">
    <property type="entry name" value="Mnd1"/>
    <property type="match status" value="1"/>
</dbReference>
<accession>A0A7R8WFY2</accession>
<dbReference type="AlphaFoldDB" id="A0A7R8WFY2"/>
<evidence type="ECO:0000313" key="1">
    <source>
        <dbReference type="EMBL" id="CAD7230959.1"/>
    </source>
</evidence>
<dbReference type="Gene3D" id="1.10.10.10">
    <property type="entry name" value="Winged helix-like DNA-binding domain superfamily/Winged helix DNA-binding domain"/>
    <property type="match status" value="1"/>
</dbReference>
<dbReference type="InterPro" id="IPR036388">
    <property type="entry name" value="WH-like_DNA-bd_sf"/>
</dbReference>
<name>A0A7R8WFY2_9CRUS</name>
<organism evidence="1">
    <name type="scientific">Cyprideis torosa</name>
    <dbReference type="NCBI Taxonomy" id="163714"/>
    <lineage>
        <taxon>Eukaryota</taxon>
        <taxon>Metazoa</taxon>
        <taxon>Ecdysozoa</taxon>
        <taxon>Arthropoda</taxon>
        <taxon>Crustacea</taxon>
        <taxon>Oligostraca</taxon>
        <taxon>Ostracoda</taxon>
        <taxon>Podocopa</taxon>
        <taxon>Podocopida</taxon>
        <taxon>Cytherocopina</taxon>
        <taxon>Cytheroidea</taxon>
        <taxon>Cytherideidae</taxon>
        <taxon>Cyprideis</taxon>
    </lineage>
</organism>
<sequence>MSKRGLSLEEKRTRMLSIFHDSKDVFTLKDIERIAPKEKGITSQSVKDVLQSLVDDGMVISDLIGSSSYFWSFPR</sequence>
<reference evidence="1" key="1">
    <citation type="submission" date="2020-11" db="EMBL/GenBank/DDBJ databases">
        <authorList>
            <person name="Tran Van P."/>
        </authorList>
    </citation>
    <scope>NUCLEOTIDE SEQUENCE</scope>
</reference>
<dbReference type="InterPro" id="IPR040453">
    <property type="entry name" value="Mnd1_HTH"/>
</dbReference>
<gene>
    <name evidence="1" type="ORF">CTOB1V02_LOCUS8814</name>
</gene>
<dbReference type="OrthoDB" id="273345at2759"/>
<dbReference type="EMBL" id="OB663094">
    <property type="protein sequence ID" value="CAD7230959.1"/>
    <property type="molecule type" value="Genomic_DNA"/>
</dbReference>
<protein>
    <submittedName>
        <fullName evidence="1">Uncharacterized protein</fullName>
    </submittedName>
</protein>
<proteinExistence type="predicted"/>